<gene>
    <name evidence="2" type="ORF">D0466_00870</name>
</gene>
<sequence length="165" mass="19644">MESERTHAIFDSSCDCYESDCVLHARKNNKNRNVHISLICNFIRYTLDLYMDTKYHFYWYFDKDIDWRWLIVLLGGKPSFTLIYLNFFPFYSKTQKKVLYILVWSIVVTIMEIGAVYIGKVLHYDEWKLLYSAALYPLLLYILYLNGLFVKKLLKAATAETDKLS</sequence>
<proteinExistence type="predicted"/>
<dbReference type="Proteomes" id="UP000262939">
    <property type="component" value="Unassembled WGS sequence"/>
</dbReference>
<feature type="transmembrane region" description="Helical" evidence="1">
    <location>
        <begin position="67"/>
        <end position="87"/>
    </location>
</feature>
<evidence type="ECO:0000256" key="1">
    <source>
        <dbReference type="SAM" id="Phobius"/>
    </source>
</evidence>
<name>A0A372LKG2_9BACI</name>
<feature type="transmembrane region" description="Helical" evidence="1">
    <location>
        <begin position="99"/>
        <end position="118"/>
    </location>
</feature>
<dbReference type="InterPro" id="IPR048147">
    <property type="entry name" value="CBO0543-like"/>
</dbReference>
<reference evidence="2 3" key="1">
    <citation type="submission" date="2018-08" db="EMBL/GenBank/DDBJ databases">
        <title>Bacillus chawlae sp. nov., Bacillus glennii sp. nov., and Bacillus saganii sp. nov. Isolated from the Vehicle Assembly Building at Kennedy Space Center where the Viking Spacecraft were Assembled.</title>
        <authorList>
            <person name="Seuylemezian A."/>
            <person name="Vaishampayan P."/>
        </authorList>
    </citation>
    <scope>NUCLEOTIDE SEQUENCE [LARGE SCALE GENOMIC DNA]</scope>
    <source>
        <strain evidence="2 3">V44-8</strain>
    </source>
</reference>
<keyword evidence="3" id="KW-1185">Reference proteome</keyword>
<evidence type="ECO:0000313" key="2">
    <source>
        <dbReference type="EMBL" id="RFU66696.1"/>
    </source>
</evidence>
<dbReference type="EMBL" id="QVTD01000001">
    <property type="protein sequence ID" value="RFU66696.1"/>
    <property type="molecule type" value="Genomic_DNA"/>
</dbReference>
<keyword evidence="1" id="KW-1133">Transmembrane helix</keyword>
<evidence type="ECO:0000313" key="3">
    <source>
        <dbReference type="Proteomes" id="UP000262939"/>
    </source>
</evidence>
<organism evidence="2 3">
    <name type="scientific">Peribacillus glennii</name>
    <dbReference type="NCBI Taxonomy" id="2303991"/>
    <lineage>
        <taxon>Bacteria</taxon>
        <taxon>Bacillati</taxon>
        <taxon>Bacillota</taxon>
        <taxon>Bacilli</taxon>
        <taxon>Bacillales</taxon>
        <taxon>Bacillaceae</taxon>
        <taxon>Peribacillus</taxon>
    </lineage>
</organism>
<keyword evidence="1" id="KW-0472">Membrane</keyword>
<feature type="transmembrane region" description="Helical" evidence="1">
    <location>
        <begin position="130"/>
        <end position="150"/>
    </location>
</feature>
<dbReference type="NCBIfam" id="NF041644">
    <property type="entry name" value="CBO0543_fam"/>
    <property type="match status" value="1"/>
</dbReference>
<protein>
    <submittedName>
        <fullName evidence="2">Uncharacterized protein</fullName>
    </submittedName>
</protein>
<dbReference type="AlphaFoldDB" id="A0A372LKG2"/>
<accession>A0A372LKG2</accession>
<comment type="caution">
    <text evidence="2">The sequence shown here is derived from an EMBL/GenBank/DDBJ whole genome shotgun (WGS) entry which is preliminary data.</text>
</comment>
<keyword evidence="1" id="KW-0812">Transmembrane</keyword>